<dbReference type="InterPro" id="IPR011706">
    <property type="entry name" value="Cu-oxidase_C"/>
</dbReference>
<dbReference type="InterPro" id="IPR045087">
    <property type="entry name" value="Cu-oxidase_fam"/>
</dbReference>
<feature type="domain" description="Plastocyanin-like" evidence="9">
    <location>
        <begin position="372"/>
        <end position="490"/>
    </location>
</feature>
<dbReference type="Proteomes" id="UP000308652">
    <property type="component" value="Unassembled WGS sequence"/>
</dbReference>
<comment type="similarity">
    <text evidence="1">Belongs to the multicopper oxidase family.</text>
</comment>
<feature type="signal peptide" evidence="7">
    <location>
        <begin position="1"/>
        <end position="19"/>
    </location>
</feature>
<keyword evidence="2" id="KW-0479">Metal-binding</keyword>
<evidence type="ECO:0000259" key="9">
    <source>
        <dbReference type="Pfam" id="PF07731"/>
    </source>
</evidence>
<dbReference type="InterPro" id="IPR001117">
    <property type="entry name" value="Cu-oxidase_2nd"/>
</dbReference>
<dbReference type="PROSITE" id="PS00079">
    <property type="entry name" value="MULTICOPPER_OXIDASE1"/>
    <property type="match status" value="2"/>
</dbReference>
<feature type="domain" description="Plastocyanin-like" evidence="10">
    <location>
        <begin position="30"/>
        <end position="148"/>
    </location>
</feature>
<dbReference type="InterPro" id="IPR011707">
    <property type="entry name" value="Cu-oxidase-like_N"/>
</dbReference>
<evidence type="ECO:0000256" key="1">
    <source>
        <dbReference type="ARBA" id="ARBA00010609"/>
    </source>
</evidence>
<dbReference type="FunFam" id="2.60.40.420:FF:000045">
    <property type="entry name" value="Laccase 2"/>
    <property type="match status" value="1"/>
</dbReference>
<dbReference type="AlphaFoldDB" id="A0A5C3M3Y9"/>
<feature type="non-terminal residue" evidence="11">
    <location>
        <position position="1"/>
    </location>
</feature>
<dbReference type="PROSITE" id="PS00080">
    <property type="entry name" value="MULTICOPPER_OXIDASE2"/>
    <property type="match status" value="1"/>
</dbReference>
<evidence type="ECO:0000259" key="10">
    <source>
        <dbReference type="Pfam" id="PF07732"/>
    </source>
</evidence>
<evidence type="ECO:0000256" key="6">
    <source>
        <dbReference type="ARBA" id="ARBA00023180"/>
    </source>
</evidence>
<dbReference type="STRING" id="68775.A0A5C3M3Y9"/>
<sequence length="520" mass="56782">MVQLHVSLAFLGLLPAALAATKRFTFDIVNAEIAPDGFKRNAVLVNGQFPGPVVVASKGDSVQITTNNKLSSPDMRRSTSIHWHGFFQHRTSGMDGPSFVNQCPIPPNTTFLYEFDTAGQTGNFWYHSHLSTQYCDGLRGIFPVYDPADPLQHLYDIDDATTLITIADWYHDFAPHGQKLFFQTGSVPIPDSTLINGAGRFNGGPQVPFAVVNVVQGKRYRFRVFSLSCRPFHTFSIDNHNFDVMELDGTEHNPLPVQNVDLFAAQRISIILNANQTVGNYWIRAPPTGGNPAGNPNLNVSLALAILRYKGAPAVEPTTVNVPGVKMDEANMHPIASAQPGNLGSAPADVAINLNIAQPNPPFFDINGISYLSPSVPVLFQLLSGAKAPQDLLPSEQVFIIPANKIIEVSIPGTGAHPFHLHGHTFDIVRTANSNVTNFVNPPRRDVVAVNGGNLTFRFFSGNAGAWFLHCHIDWHLEAGLAIVFAEAPQDNISGPNSQITPQDWKDLCPKYDALEPEFQ</sequence>
<dbReference type="InterPro" id="IPR008972">
    <property type="entry name" value="Cupredoxin"/>
</dbReference>
<name>A0A5C3M3Y9_9AGAR</name>
<dbReference type="OrthoDB" id="2121828at2759"/>
<dbReference type="PANTHER" id="PTHR11709">
    <property type="entry name" value="MULTI-COPPER OXIDASE"/>
    <property type="match status" value="1"/>
</dbReference>
<evidence type="ECO:0000313" key="11">
    <source>
        <dbReference type="EMBL" id="TFK40144.1"/>
    </source>
</evidence>
<protein>
    <submittedName>
        <fullName evidence="11">Laccase2</fullName>
    </submittedName>
</protein>
<evidence type="ECO:0000256" key="3">
    <source>
        <dbReference type="ARBA" id="ARBA00023002"/>
    </source>
</evidence>
<dbReference type="InterPro" id="IPR033138">
    <property type="entry name" value="Cu_oxidase_CS"/>
</dbReference>
<keyword evidence="7" id="KW-0732">Signal</keyword>
<dbReference type="InterPro" id="IPR002355">
    <property type="entry name" value="Cu_oxidase_Cu_BS"/>
</dbReference>
<keyword evidence="3" id="KW-0560">Oxidoreductase</keyword>
<evidence type="ECO:0000256" key="7">
    <source>
        <dbReference type="SAM" id="SignalP"/>
    </source>
</evidence>
<dbReference type="PANTHER" id="PTHR11709:SF511">
    <property type="entry name" value="LACCASE"/>
    <property type="match status" value="1"/>
</dbReference>
<feature type="domain" description="Plastocyanin-like" evidence="8">
    <location>
        <begin position="162"/>
        <end position="312"/>
    </location>
</feature>
<keyword evidence="4" id="KW-0186">Copper</keyword>
<dbReference type="CDD" id="cd13903">
    <property type="entry name" value="CuRO_3_Tv-LCC_like"/>
    <property type="match status" value="1"/>
</dbReference>
<dbReference type="GO" id="GO:0005507">
    <property type="term" value="F:copper ion binding"/>
    <property type="evidence" value="ECO:0007669"/>
    <property type="project" value="InterPro"/>
</dbReference>
<keyword evidence="5" id="KW-1015">Disulfide bond</keyword>
<keyword evidence="12" id="KW-1185">Reference proteome</keyword>
<dbReference type="Gene3D" id="2.60.40.420">
    <property type="entry name" value="Cupredoxins - blue copper proteins"/>
    <property type="match status" value="3"/>
</dbReference>
<dbReference type="GO" id="GO:0016491">
    <property type="term" value="F:oxidoreductase activity"/>
    <property type="evidence" value="ECO:0007669"/>
    <property type="project" value="UniProtKB-KW"/>
</dbReference>
<feature type="chain" id="PRO_5022731487" evidence="7">
    <location>
        <begin position="20"/>
        <end position="520"/>
    </location>
</feature>
<dbReference type="SUPFAM" id="SSF49503">
    <property type="entry name" value="Cupredoxins"/>
    <property type="match status" value="3"/>
</dbReference>
<dbReference type="Pfam" id="PF07731">
    <property type="entry name" value="Cu-oxidase_2"/>
    <property type="match status" value="1"/>
</dbReference>
<dbReference type="EMBL" id="ML213597">
    <property type="protein sequence ID" value="TFK40144.1"/>
    <property type="molecule type" value="Genomic_DNA"/>
</dbReference>
<evidence type="ECO:0000259" key="8">
    <source>
        <dbReference type="Pfam" id="PF00394"/>
    </source>
</evidence>
<evidence type="ECO:0000256" key="4">
    <source>
        <dbReference type="ARBA" id="ARBA00023008"/>
    </source>
</evidence>
<reference evidence="11 12" key="1">
    <citation type="journal article" date="2019" name="Nat. Ecol. Evol.">
        <title>Megaphylogeny resolves global patterns of mushroom evolution.</title>
        <authorList>
            <person name="Varga T."/>
            <person name="Krizsan K."/>
            <person name="Foldi C."/>
            <person name="Dima B."/>
            <person name="Sanchez-Garcia M."/>
            <person name="Sanchez-Ramirez S."/>
            <person name="Szollosi G.J."/>
            <person name="Szarkandi J.G."/>
            <person name="Papp V."/>
            <person name="Albert L."/>
            <person name="Andreopoulos W."/>
            <person name="Angelini C."/>
            <person name="Antonin V."/>
            <person name="Barry K.W."/>
            <person name="Bougher N.L."/>
            <person name="Buchanan P."/>
            <person name="Buyck B."/>
            <person name="Bense V."/>
            <person name="Catcheside P."/>
            <person name="Chovatia M."/>
            <person name="Cooper J."/>
            <person name="Damon W."/>
            <person name="Desjardin D."/>
            <person name="Finy P."/>
            <person name="Geml J."/>
            <person name="Haridas S."/>
            <person name="Hughes K."/>
            <person name="Justo A."/>
            <person name="Karasinski D."/>
            <person name="Kautmanova I."/>
            <person name="Kiss B."/>
            <person name="Kocsube S."/>
            <person name="Kotiranta H."/>
            <person name="LaButti K.M."/>
            <person name="Lechner B.E."/>
            <person name="Liimatainen K."/>
            <person name="Lipzen A."/>
            <person name="Lukacs Z."/>
            <person name="Mihaltcheva S."/>
            <person name="Morgado L.N."/>
            <person name="Niskanen T."/>
            <person name="Noordeloos M.E."/>
            <person name="Ohm R.A."/>
            <person name="Ortiz-Santana B."/>
            <person name="Ovrebo C."/>
            <person name="Racz N."/>
            <person name="Riley R."/>
            <person name="Savchenko A."/>
            <person name="Shiryaev A."/>
            <person name="Soop K."/>
            <person name="Spirin V."/>
            <person name="Szebenyi C."/>
            <person name="Tomsovsky M."/>
            <person name="Tulloss R.E."/>
            <person name="Uehling J."/>
            <person name="Grigoriev I.V."/>
            <person name="Vagvolgyi C."/>
            <person name="Papp T."/>
            <person name="Martin F.M."/>
            <person name="Miettinen O."/>
            <person name="Hibbett D.S."/>
            <person name="Nagy L.G."/>
        </authorList>
    </citation>
    <scope>NUCLEOTIDE SEQUENCE [LARGE SCALE GENOMIC DNA]</scope>
    <source>
        <strain evidence="11 12">CBS 166.37</strain>
    </source>
</reference>
<evidence type="ECO:0000256" key="5">
    <source>
        <dbReference type="ARBA" id="ARBA00023157"/>
    </source>
</evidence>
<accession>A0A5C3M3Y9</accession>
<keyword evidence="6" id="KW-0325">Glycoprotein</keyword>
<dbReference type="Pfam" id="PF00394">
    <property type="entry name" value="Cu-oxidase"/>
    <property type="match status" value="1"/>
</dbReference>
<evidence type="ECO:0000256" key="2">
    <source>
        <dbReference type="ARBA" id="ARBA00022723"/>
    </source>
</evidence>
<gene>
    <name evidence="11" type="ORF">BDQ12DRAFT_648464</name>
</gene>
<evidence type="ECO:0000313" key="12">
    <source>
        <dbReference type="Proteomes" id="UP000308652"/>
    </source>
</evidence>
<organism evidence="11 12">
    <name type="scientific">Crucibulum laeve</name>
    <dbReference type="NCBI Taxonomy" id="68775"/>
    <lineage>
        <taxon>Eukaryota</taxon>
        <taxon>Fungi</taxon>
        <taxon>Dikarya</taxon>
        <taxon>Basidiomycota</taxon>
        <taxon>Agaricomycotina</taxon>
        <taxon>Agaricomycetes</taxon>
        <taxon>Agaricomycetidae</taxon>
        <taxon>Agaricales</taxon>
        <taxon>Agaricineae</taxon>
        <taxon>Nidulariaceae</taxon>
        <taxon>Crucibulum</taxon>
    </lineage>
</organism>
<proteinExistence type="inferred from homology"/>
<dbReference type="Pfam" id="PF07732">
    <property type="entry name" value="Cu-oxidase_3"/>
    <property type="match status" value="1"/>
</dbReference>